<comment type="caution">
    <text evidence="2">The sequence shown here is derived from an EMBL/GenBank/DDBJ whole genome shotgun (WGS) entry which is preliminary data.</text>
</comment>
<dbReference type="OrthoDB" id="164654at2"/>
<dbReference type="RefSeq" id="WP_075869991.1">
    <property type="nucleotide sequence ID" value="NZ_CALYQA010000001.1"/>
</dbReference>
<dbReference type="EMBL" id="LXYT01000002">
    <property type="protein sequence ID" value="OLY43068.1"/>
    <property type="molecule type" value="Genomic_DNA"/>
</dbReference>
<dbReference type="InterPro" id="IPR036514">
    <property type="entry name" value="SGNH_hydro_sf"/>
</dbReference>
<keyword evidence="3" id="KW-1185">Reference proteome</keyword>
<accession>A0A1R0F7X2</accession>
<dbReference type="Gene3D" id="3.40.50.1110">
    <property type="entry name" value="SGNH hydrolase"/>
    <property type="match status" value="1"/>
</dbReference>
<proteinExistence type="predicted"/>
<dbReference type="InterPro" id="IPR013830">
    <property type="entry name" value="SGNH_hydro"/>
</dbReference>
<dbReference type="AlphaFoldDB" id="A0A1R0F7X2"/>
<dbReference type="SUPFAM" id="SSF52266">
    <property type="entry name" value="SGNH hydrolase"/>
    <property type="match status" value="1"/>
</dbReference>
<reference evidence="2 3" key="1">
    <citation type="submission" date="2016-12" db="EMBL/GenBank/DDBJ databases">
        <title>Comparative genomics of Bartonella apis.</title>
        <authorList>
            <person name="Engel P."/>
        </authorList>
    </citation>
    <scope>NUCLEOTIDE SEQUENCE [LARGE SCALE GENOMIC DNA]</scope>
    <source>
        <strain evidence="2 3">PEB0149</strain>
    </source>
</reference>
<evidence type="ECO:0000259" key="1">
    <source>
        <dbReference type="Pfam" id="PF13472"/>
    </source>
</evidence>
<protein>
    <submittedName>
        <fullName evidence="2">Lysophospholipase L1</fullName>
    </submittedName>
</protein>
<feature type="domain" description="SGNH hydrolase-type esterase" evidence="1">
    <location>
        <begin position="7"/>
        <end position="188"/>
    </location>
</feature>
<dbReference type="GeneID" id="92991498"/>
<evidence type="ECO:0000313" key="3">
    <source>
        <dbReference type="Proteomes" id="UP000187344"/>
    </source>
</evidence>
<gene>
    <name evidence="2" type="ORF">PEB0149_004900</name>
</gene>
<organism evidence="2 3">
    <name type="scientific">Bartonella apis</name>
    <dbReference type="NCBI Taxonomy" id="1686310"/>
    <lineage>
        <taxon>Bacteria</taxon>
        <taxon>Pseudomonadati</taxon>
        <taxon>Pseudomonadota</taxon>
        <taxon>Alphaproteobacteria</taxon>
        <taxon>Hyphomicrobiales</taxon>
        <taxon>Bartonellaceae</taxon>
        <taxon>Bartonella</taxon>
    </lineage>
</organism>
<dbReference type="Proteomes" id="UP000187344">
    <property type="component" value="Unassembled WGS sequence"/>
</dbReference>
<dbReference type="Pfam" id="PF13472">
    <property type="entry name" value="Lipase_GDSL_2"/>
    <property type="match status" value="1"/>
</dbReference>
<dbReference type="GO" id="GO:0016788">
    <property type="term" value="F:hydrolase activity, acting on ester bonds"/>
    <property type="evidence" value="ECO:0007669"/>
    <property type="project" value="UniProtKB-ARBA"/>
</dbReference>
<sequence>MRKTVLAYGDSLTWGLNPINQTRYTNEIRWPRVLEQQFNGSIEVIEEALCGRTTCFDDKTSIDDRNGAAILPTVLGSRHPLDLVIIMLGTNDLKKFVAGSAMAACLGMKRLVNIVRSYPYMSQTEPPEIIIVSPPHLAETIHPLSSERFSGAIGESKKLSIFYSDLADEMECAFFDAASVAVASPLDGVHLDENNTKAIGKGLQPLVHVVLGL</sequence>
<evidence type="ECO:0000313" key="2">
    <source>
        <dbReference type="EMBL" id="OLY43068.1"/>
    </source>
</evidence>
<name>A0A1R0F7X2_9HYPH</name>
<dbReference type="CDD" id="cd01839">
    <property type="entry name" value="SGNH_arylesterase_like"/>
    <property type="match status" value="1"/>
</dbReference>